<dbReference type="InterPro" id="IPR014710">
    <property type="entry name" value="RmlC-like_jellyroll"/>
</dbReference>
<evidence type="ECO:0000256" key="1">
    <source>
        <dbReference type="ARBA" id="ARBA00004370"/>
    </source>
</evidence>
<evidence type="ECO:0000256" key="6">
    <source>
        <dbReference type="ARBA" id="ARBA00022989"/>
    </source>
</evidence>
<feature type="short sequence motif" description="GXSXG" evidence="9">
    <location>
        <begin position="328"/>
        <end position="332"/>
    </location>
</feature>
<evidence type="ECO:0000259" key="10">
    <source>
        <dbReference type="PROSITE" id="PS50042"/>
    </source>
</evidence>
<dbReference type="PANTHER" id="PTHR14226">
    <property type="entry name" value="NEUROPATHY TARGET ESTERASE/SWISS CHEESE D.MELANOGASTER"/>
    <property type="match status" value="1"/>
</dbReference>
<keyword evidence="7 9" id="KW-0443">Lipid metabolism</keyword>
<keyword evidence="6" id="KW-1133">Transmembrane helix</keyword>
<comment type="caution">
    <text evidence="12">The sequence shown here is derived from an EMBL/GenBank/DDBJ whole genome shotgun (WGS) entry which is preliminary data.</text>
</comment>
<evidence type="ECO:0000256" key="4">
    <source>
        <dbReference type="ARBA" id="ARBA00022801"/>
    </source>
</evidence>
<dbReference type="Pfam" id="PF00027">
    <property type="entry name" value="cNMP_binding"/>
    <property type="match status" value="1"/>
</dbReference>
<dbReference type="PROSITE" id="PS51635">
    <property type="entry name" value="PNPLA"/>
    <property type="match status" value="1"/>
</dbReference>
<dbReference type="InterPro" id="IPR050301">
    <property type="entry name" value="NTE"/>
</dbReference>
<feature type="short sequence motif" description="DGA/G" evidence="9">
    <location>
        <begin position="449"/>
        <end position="451"/>
    </location>
</feature>
<keyword evidence="13" id="KW-1185">Reference proteome</keyword>
<keyword evidence="4 9" id="KW-0378">Hydrolase</keyword>
<keyword evidence="8" id="KW-0472">Membrane</keyword>
<evidence type="ECO:0000256" key="2">
    <source>
        <dbReference type="ARBA" id="ARBA00006636"/>
    </source>
</evidence>
<accession>A0ABP8KQ87</accession>
<dbReference type="CDD" id="cd07205">
    <property type="entry name" value="Pat_PNPLA6_PNPLA7_NTE1_like"/>
    <property type="match status" value="1"/>
</dbReference>
<dbReference type="EMBL" id="BAABHB010000009">
    <property type="protein sequence ID" value="GAA4412683.1"/>
    <property type="molecule type" value="Genomic_DNA"/>
</dbReference>
<feature type="active site" description="Proton acceptor" evidence="9">
    <location>
        <position position="449"/>
    </location>
</feature>
<dbReference type="InterPro" id="IPR018490">
    <property type="entry name" value="cNMP-bd_dom_sf"/>
</dbReference>
<dbReference type="Proteomes" id="UP001500936">
    <property type="component" value="Unassembled WGS sequence"/>
</dbReference>
<keyword evidence="3" id="KW-0812">Transmembrane</keyword>
<feature type="domain" description="PNPLA" evidence="11">
    <location>
        <begin position="297"/>
        <end position="462"/>
    </location>
</feature>
<evidence type="ECO:0000256" key="9">
    <source>
        <dbReference type="PROSITE-ProRule" id="PRU01161"/>
    </source>
</evidence>
<proteinExistence type="inferred from homology"/>
<dbReference type="Gene3D" id="3.40.1090.10">
    <property type="entry name" value="Cytosolic phospholipase A2 catalytic domain"/>
    <property type="match status" value="2"/>
</dbReference>
<dbReference type="Pfam" id="PF01734">
    <property type="entry name" value="Patatin"/>
    <property type="match status" value="1"/>
</dbReference>
<organism evidence="12 13">
    <name type="scientific">Nibrella viscosa</name>
    <dbReference type="NCBI Taxonomy" id="1084524"/>
    <lineage>
        <taxon>Bacteria</taxon>
        <taxon>Pseudomonadati</taxon>
        <taxon>Bacteroidota</taxon>
        <taxon>Cytophagia</taxon>
        <taxon>Cytophagales</taxon>
        <taxon>Spirosomataceae</taxon>
        <taxon>Nibrella</taxon>
    </lineage>
</organism>
<evidence type="ECO:0000313" key="12">
    <source>
        <dbReference type="EMBL" id="GAA4412683.1"/>
    </source>
</evidence>
<feature type="active site" description="Nucleophile" evidence="9">
    <location>
        <position position="330"/>
    </location>
</feature>
<dbReference type="PROSITE" id="PS50042">
    <property type="entry name" value="CNMP_BINDING_3"/>
    <property type="match status" value="1"/>
</dbReference>
<evidence type="ECO:0000256" key="7">
    <source>
        <dbReference type="ARBA" id="ARBA00023098"/>
    </source>
</evidence>
<evidence type="ECO:0000259" key="11">
    <source>
        <dbReference type="PROSITE" id="PS51635"/>
    </source>
</evidence>
<feature type="domain" description="Cyclic nucleotide-binding" evidence="10">
    <location>
        <begin position="1"/>
        <end position="83"/>
    </location>
</feature>
<dbReference type="Pfam" id="PF24179">
    <property type="entry name" value="NTE_Ploop"/>
    <property type="match status" value="1"/>
</dbReference>
<evidence type="ECO:0000313" key="13">
    <source>
        <dbReference type="Proteomes" id="UP001500936"/>
    </source>
</evidence>
<dbReference type="Gene3D" id="2.60.120.10">
    <property type="entry name" value="Jelly Rolls"/>
    <property type="match status" value="1"/>
</dbReference>
<dbReference type="SMART" id="SM00100">
    <property type="entry name" value="cNMP"/>
    <property type="match status" value="1"/>
</dbReference>
<dbReference type="InterPro" id="IPR002641">
    <property type="entry name" value="PNPLA_dom"/>
</dbReference>
<dbReference type="PANTHER" id="PTHR14226:SF29">
    <property type="entry name" value="NEUROPATHY TARGET ESTERASE SWS"/>
    <property type="match status" value="1"/>
</dbReference>
<dbReference type="CDD" id="cd00038">
    <property type="entry name" value="CAP_ED"/>
    <property type="match status" value="1"/>
</dbReference>
<keyword evidence="5 9" id="KW-0442">Lipid degradation</keyword>
<name>A0ABP8KQ87_9BACT</name>
<feature type="short sequence motif" description="GXGXXG" evidence="9">
    <location>
        <begin position="301"/>
        <end position="306"/>
    </location>
</feature>
<evidence type="ECO:0000256" key="3">
    <source>
        <dbReference type="ARBA" id="ARBA00022692"/>
    </source>
</evidence>
<dbReference type="InterPro" id="IPR000595">
    <property type="entry name" value="cNMP-bd_dom"/>
</dbReference>
<comment type="similarity">
    <text evidence="2">Belongs to the NTE family.</text>
</comment>
<evidence type="ECO:0000256" key="5">
    <source>
        <dbReference type="ARBA" id="ARBA00022963"/>
    </source>
</evidence>
<gene>
    <name evidence="12" type="ORF">GCM10023187_40170</name>
</gene>
<evidence type="ECO:0000256" key="8">
    <source>
        <dbReference type="ARBA" id="ARBA00023136"/>
    </source>
</evidence>
<reference evidence="13" key="1">
    <citation type="journal article" date="2019" name="Int. J. Syst. Evol. Microbiol.">
        <title>The Global Catalogue of Microorganisms (GCM) 10K type strain sequencing project: providing services to taxonomists for standard genome sequencing and annotation.</title>
        <authorList>
            <consortium name="The Broad Institute Genomics Platform"/>
            <consortium name="The Broad Institute Genome Sequencing Center for Infectious Disease"/>
            <person name="Wu L."/>
            <person name="Ma J."/>
        </authorList>
    </citation>
    <scope>NUCLEOTIDE SEQUENCE [LARGE SCALE GENOMIC DNA]</scope>
    <source>
        <strain evidence="13">JCM 17925</strain>
    </source>
</reference>
<dbReference type="InterPro" id="IPR056556">
    <property type="entry name" value="NTE1_P-loop_dom"/>
</dbReference>
<dbReference type="SUPFAM" id="SSF52151">
    <property type="entry name" value="FabD/lysophospholipase-like"/>
    <property type="match status" value="1"/>
</dbReference>
<dbReference type="SUPFAM" id="SSF51206">
    <property type="entry name" value="cAMP-binding domain-like"/>
    <property type="match status" value="1"/>
</dbReference>
<dbReference type="InterPro" id="IPR016035">
    <property type="entry name" value="Acyl_Trfase/lysoPLipase"/>
</dbReference>
<protein>
    <submittedName>
        <fullName evidence="12">Patatin-like phospholipase family protein</fullName>
    </submittedName>
</protein>
<sequence length="581" mass="65070">MELPGGETLFHQGEIGDSLYFVVSGRLRAFTHTEAGPVSVGEAKRGESAGEMAIFTGQPRMATVVAVRDSVLIKLTKDTFEELALTYPKVLMNVTKIVTNRLYTTQKPKKTLKKPITICLIPVTGTVDLPALVDTLYPHLQRKGQSLVLTSRSVDQCLGQEGFSQTHHTHLENYRKLTRWLEEQELQHEFMLYIADPEPTEWTKRCIRHADEILLVADARQPPALSTLEKQIPQLCHPQTGATQILLLLHDAHTVCPSETNQWLALRRVKAHYHIRPELPKDIARLARILSGSAVGLVLAGGGAKGFSHLGVYQALYEYDIPIDFVGGASAGALMGAYISFDLPPEIIRGFARKAAKAKPATDYNLFPLISLIKGRRFRRIIKDGINNCVGFDVWMEDVWRTFFTVAGNYTKAYEEVHTQGNMAKCLEATIAIPGVFPPVIRDNDLLVDGGTFNNFPTDVMSRMGAGKILGVDLSRDKVFTLDIPEMPGSWALLIDKFKPRNKRKYHLPSLASILLNTTIMHSTARCQENKQYTDIYFNPDVGRFGLMSWSAYDTIYDIGYNHAKEVLSKLTDEELNWLRS</sequence>
<comment type="subcellular location">
    <subcellularLocation>
        <location evidence="1">Membrane</location>
    </subcellularLocation>
</comment>